<dbReference type="PANTHER" id="PTHR43373:SF1">
    <property type="entry name" value="NA(+)_H(+) ANTIPORTER SUBUNIT A"/>
    <property type="match status" value="1"/>
</dbReference>
<dbReference type="InterPro" id="IPR050616">
    <property type="entry name" value="CPA3_Na-H_Antiporter_A"/>
</dbReference>
<dbReference type="Pfam" id="PF04039">
    <property type="entry name" value="MnhB"/>
    <property type="match status" value="1"/>
</dbReference>
<feature type="domain" description="MrpA C-terminal/MbhE" evidence="15">
    <location>
        <begin position="684"/>
        <end position="770"/>
    </location>
</feature>
<feature type="transmembrane region" description="Helical" evidence="10">
    <location>
        <begin position="158"/>
        <end position="180"/>
    </location>
</feature>
<feature type="transmembrane region" description="Helical" evidence="10">
    <location>
        <begin position="266"/>
        <end position="286"/>
    </location>
</feature>
<dbReference type="PRINTS" id="PR01434">
    <property type="entry name" value="NADHDHGNASE5"/>
</dbReference>
<feature type="transmembrane region" description="Helical" evidence="10">
    <location>
        <begin position="129"/>
        <end position="146"/>
    </location>
</feature>
<feature type="transmembrane region" description="Helical" evidence="10">
    <location>
        <begin position="864"/>
        <end position="887"/>
    </location>
</feature>
<dbReference type="Proteomes" id="UP000278440">
    <property type="component" value="Unassembled WGS sequence"/>
</dbReference>
<dbReference type="GO" id="GO:0006811">
    <property type="term" value="P:monoatomic ion transport"/>
    <property type="evidence" value="ECO:0007669"/>
    <property type="project" value="UniProtKB-KW"/>
</dbReference>
<dbReference type="GO" id="GO:0015297">
    <property type="term" value="F:antiporter activity"/>
    <property type="evidence" value="ECO:0007669"/>
    <property type="project" value="UniProtKB-KW"/>
</dbReference>
<feature type="transmembrane region" description="Helical" evidence="10">
    <location>
        <begin position="406"/>
        <end position="432"/>
    </location>
</feature>
<name>A0A495XWJ7_9MICO</name>
<dbReference type="EMBL" id="RBXT01000001">
    <property type="protein sequence ID" value="RKT78342.1"/>
    <property type="molecule type" value="Genomic_DNA"/>
</dbReference>
<dbReference type="InterPro" id="IPR046806">
    <property type="entry name" value="MrpA_C/MbhE"/>
</dbReference>
<dbReference type="Pfam" id="PF20501">
    <property type="entry name" value="MbhE"/>
    <property type="match status" value="1"/>
</dbReference>
<evidence type="ECO:0000259" key="12">
    <source>
        <dbReference type="Pfam" id="PF00662"/>
    </source>
</evidence>
<dbReference type="NCBIfam" id="NF009284">
    <property type="entry name" value="PRK12644.1"/>
    <property type="match status" value="1"/>
</dbReference>
<reference evidence="16 17" key="1">
    <citation type="submission" date="2018-10" db="EMBL/GenBank/DDBJ databases">
        <title>Sequencing the genomes of 1000 actinobacteria strains.</title>
        <authorList>
            <person name="Klenk H.-P."/>
        </authorList>
    </citation>
    <scope>NUCLEOTIDE SEQUENCE [LARGE SCALE GENOMIC DNA]</scope>
    <source>
        <strain evidence="16 17">DSM 44267</strain>
    </source>
</reference>
<feature type="domain" description="NADH-Ubiquinone oxidoreductase (complex I) chain 5 N-terminal" evidence="12">
    <location>
        <begin position="63"/>
        <end position="108"/>
    </location>
</feature>
<evidence type="ECO:0000256" key="1">
    <source>
        <dbReference type="ARBA" id="ARBA00004651"/>
    </source>
</evidence>
<keyword evidence="3" id="KW-0050">Antiport</keyword>
<dbReference type="AlphaFoldDB" id="A0A495XWJ7"/>
<feature type="transmembrane region" description="Helical" evidence="10">
    <location>
        <begin position="453"/>
        <end position="474"/>
    </location>
</feature>
<feature type="transmembrane region" description="Helical" evidence="10">
    <location>
        <begin position="833"/>
        <end position="852"/>
    </location>
</feature>
<dbReference type="InterPro" id="IPR001516">
    <property type="entry name" value="Proton_antipo_N"/>
</dbReference>
<keyword evidence="7" id="KW-0406">Ion transport</keyword>
<dbReference type="InterPro" id="IPR007182">
    <property type="entry name" value="MnhB"/>
</dbReference>
<dbReference type="InterPro" id="IPR001750">
    <property type="entry name" value="ND/Mrp_TM"/>
</dbReference>
<evidence type="ECO:0000259" key="13">
    <source>
        <dbReference type="Pfam" id="PF04039"/>
    </source>
</evidence>
<comment type="caution">
    <text evidence="16">The sequence shown here is derived from an EMBL/GenBank/DDBJ whole genome shotgun (WGS) entry which is preliminary data.</text>
</comment>
<dbReference type="InterPro" id="IPR025383">
    <property type="entry name" value="MrpA_C/MbhD"/>
</dbReference>
<evidence type="ECO:0000256" key="3">
    <source>
        <dbReference type="ARBA" id="ARBA00022449"/>
    </source>
</evidence>
<feature type="domain" description="MrpA C-terminal/MbhD" evidence="14">
    <location>
        <begin position="606"/>
        <end position="669"/>
    </location>
</feature>
<dbReference type="Pfam" id="PF13244">
    <property type="entry name" value="MbhD"/>
    <property type="match status" value="1"/>
</dbReference>
<keyword evidence="8 10" id="KW-0472">Membrane</keyword>
<feature type="transmembrane region" description="Helical" evidence="10">
    <location>
        <begin position="238"/>
        <end position="260"/>
    </location>
</feature>
<feature type="transmembrane region" description="Helical" evidence="10">
    <location>
        <begin position="105"/>
        <end position="123"/>
    </location>
</feature>
<dbReference type="GO" id="GO:0005886">
    <property type="term" value="C:plasma membrane"/>
    <property type="evidence" value="ECO:0007669"/>
    <property type="project" value="UniProtKB-SubCell"/>
</dbReference>
<feature type="domain" description="NADH:quinone oxidoreductase/Mrp antiporter transmembrane" evidence="11">
    <location>
        <begin position="126"/>
        <end position="396"/>
    </location>
</feature>
<keyword evidence="6 10" id="KW-1133">Transmembrane helix</keyword>
<dbReference type="OrthoDB" id="9811798at2"/>
<evidence type="ECO:0000256" key="6">
    <source>
        <dbReference type="ARBA" id="ARBA00022989"/>
    </source>
</evidence>
<feature type="transmembrane region" description="Helical" evidence="10">
    <location>
        <begin position="318"/>
        <end position="342"/>
    </location>
</feature>
<keyword evidence="5 9" id="KW-0812">Transmembrane</keyword>
<feature type="transmembrane region" description="Helical" evidence="10">
    <location>
        <begin position="293"/>
        <end position="312"/>
    </location>
</feature>
<sequence length="954" mass="100127">MAQLLLVHLLAAALAPVLVKVLRNRAFLVLALAPLTGFVWLLTQSGAVRDGSQPEQRIAWVPGLGLDLDFRLTTLSWLLGLLVTGVGALVLLYCRWYFSADDPTLWRFTSVFTAFAGAMFGLVLTDNFLVLYVFWELTTVFSYLLIGHNPASSTNRRAAMQALMVTTLGGLAMLIGIIALGVHHTYSISGLLADPPALDAVTVAAVVLLLVGALSKSALVPFHFWLPGAMAAPTPVSAYLHAAAMVKAGIYLVALLAPVFAGAPAWHALTTGLGLFTMLVGGWRALRQHDIKLLLAYGTVSQLGFIVAVAGLGTRASALAAITLVLGHGLFKSTLFLTVGVIDKATGTRDLRELSGVGRRLLPVAVPACLAALSMAGVAPLAGFVSKEGALEALWSGAREGEPLPGAWGWVALVTMVLGSALTAAYTARFVWGAFARKPGRPDSKVKAPHPGFVAAPLLLGVASLLVGLLAPLVSPYVMPYADEFTVGEQPDSLSLWHGLTVPLVLSLLSLVVGAVLFVGRDRVARAQSGVPAIVDGERGYARVMRWVDRGAVETTAVTQRGSLPIYLTGILLVFVALPGLAAVTRGSMPTVRLWDTPAQAAVGAVIVAACATVLVTRRRLTAVMLVSVTGYGISVLFILHGAPDLAITQMLVETVGLVVFVLTLRRLPSKFTRHPDSPARTWRIALGLAVGTSVAAIALVASGARNVAPVSTDFPTEAYAFGHGQNIVNVTLVDIRAWDTLGEVSVLVAAATGIASLIFVRTRNTRLSLASAKVADAGGSGSASARGTWLHGGRTLRKEKRSVIFEVVTRLIFHIMLAASIFLLFSGHNQPGGGFAGGLVAGLALVVRYLAGGRYELDEALPVDAGLVVGVGLLVAVLSAVAPLAFGGTVLQTTSLDFSMPVWGEVHIVTSVLFDIGVYLIVVGMMLDIVRSLGTGIDRQIADEQRQPQEADA</sequence>
<keyword evidence="2" id="KW-0813">Transport</keyword>
<feature type="transmembrane region" description="Helical" evidence="10">
    <location>
        <begin position="907"/>
        <end position="931"/>
    </location>
</feature>
<feature type="transmembrane region" description="Helical" evidence="10">
    <location>
        <begin position="362"/>
        <end position="386"/>
    </location>
</feature>
<accession>A0A495XWJ7</accession>
<keyword evidence="4" id="KW-1003">Cell membrane</keyword>
<protein>
    <submittedName>
        <fullName evidence="16">Multisubunit sodium/proton antiporter MrpA subunit /multisubunit sodium/proton antiporter MrpB subunit</fullName>
    </submittedName>
</protein>
<evidence type="ECO:0000259" key="11">
    <source>
        <dbReference type="Pfam" id="PF00361"/>
    </source>
</evidence>
<evidence type="ECO:0000259" key="14">
    <source>
        <dbReference type="Pfam" id="PF13244"/>
    </source>
</evidence>
<feature type="transmembrane region" description="Helical" evidence="10">
    <location>
        <begin position="74"/>
        <end position="93"/>
    </location>
</feature>
<feature type="transmembrane region" description="Helical" evidence="10">
    <location>
        <begin position="494"/>
        <end position="519"/>
    </location>
</feature>
<dbReference type="PANTHER" id="PTHR43373">
    <property type="entry name" value="NA(+)/H(+) ANTIPORTER SUBUNIT"/>
    <property type="match status" value="1"/>
</dbReference>
<feature type="transmembrane region" description="Helical" evidence="10">
    <location>
        <begin position="804"/>
        <end position="827"/>
    </location>
</feature>
<evidence type="ECO:0000256" key="2">
    <source>
        <dbReference type="ARBA" id="ARBA00022448"/>
    </source>
</evidence>
<evidence type="ECO:0000259" key="15">
    <source>
        <dbReference type="Pfam" id="PF20501"/>
    </source>
</evidence>
<comment type="subcellular location">
    <subcellularLocation>
        <location evidence="1">Cell membrane</location>
        <topology evidence="1">Multi-pass membrane protein</topology>
    </subcellularLocation>
    <subcellularLocation>
        <location evidence="9">Membrane</location>
        <topology evidence="9">Multi-pass membrane protein</topology>
    </subcellularLocation>
</comment>
<feature type="transmembrane region" description="Helical" evidence="10">
    <location>
        <begin position="597"/>
        <end position="616"/>
    </location>
</feature>
<gene>
    <name evidence="16" type="ORF">DFJ68_1786</name>
</gene>
<feature type="transmembrane region" description="Helical" evidence="10">
    <location>
        <begin position="742"/>
        <end position="761"/>
    </location>
</feature>
<feature type="transmembrane region" description="Helical" evidence="10">
    <location>
        <begin position="200"/>
        <end position="226"/>
    </location>
</feature>
<evidence type="ECO:0000256" key="10">
    <source>
        <dbReference type="SAM" id="Phobius"/>
    </source>
</evidence>
<feature type="domain" description="Na+/H+ antiporter MnhB subunit-related protein" evidence="13">
    <location>
        <begin position="805"/>
        <end position="928"/>
    </location>
</feature>
<feature type="transmembrane region" description="Helical" evidence="10">
    <location>
        <begin position="685"/>
        <end position="705"/>
    </location>
</feature>
<evidence type="ECO:0000256" key="7">
    <source>
        <dbReference type="ARBA" id="ARBA00023065"/>
    </source>
</evidence>
<feature type="transmembrane region" description="Helical" evidence="10">
    <location>
        <begin position="646"/>
        <end position="665"/>
    </location>
</feature>
<evidence type="ECO:0000256" key="9">
    <source>
        <dbReference type="RuleBase" id="RU000320"/>
    </source>
</evidence>
<dbReference type="RefSeq" id="WP_121032497.1">
    <property type="nucleotide sequence ID" value="NZ_RBXT01000001.1"/>
</dbReference>
<organism evidence="16 17">
    <name type="scientific">Terracoccus luteus</name>
    <dbReference type="NCBI Taxonomy" id="53356"/>
    <lineage>
        <taxon>Bacteria</taxon>
        <taxon>Bacillati</taxon>
        <taxon>Actinomycetota</taxon>
        <taxon>Actinomycetes</taxon>
        <taxon>Micrococcales</taxon>
        <taxon>Intrasporangiaceae</taxon>
        <taxon>Terracoccus</taxon>
    </lineage>
</organism>
<feature type="transmembrane region" description="Helical" evidence="10">
    <location>
        <begin position="623"/>
        <end position="640"/>
    </location>
</feature>
<dbReference type="Pfam" id="PF00361">
    <property type="entry name" value="Proton_antipo_M"/>
    <property type="match status" value="1"/>
</dbReference>
<dbReference type="Pfam" id="PF00662">
    <property type="entry name" value="Proton_antipo_N"/>
    <property type="match status" value="1"/>
</dbReference>
<evidence type="ECO:0000256" key="5">
    <source>
        <dbReference type="ARBA" id="ARBA00022692"/>
    </source>
</evidence>
<evidence type="ECO:0000313" key="17">
    <source>
        <dbReference type="Proteomes" id="UP000278440"/>
    </source>
</evidence>
<feature type="transmembrane region" description="Helical" evidence="10">
    <location>
        <begin position="566"/>
        <end position="585"/>
    </location>
</feature>
<keyword evidence="17" id="KW-1185">Reference proteome</keyword>
<evidence type="ECO:0000256" key="8">
    <source>
        <dbReference type="ARBA" id="ARBA00023136"/>
    </source>
</evidence>
<proteinExistence type="predicted"/>
<evidence type="ECO:0000256" key="4">
    <source>
        <dbReference type="ARBA" id="ARBA00022475"/>
    </source>
</evidence>
<evidence type="ECO:0000313" key="16">
    <source>
        <dbReference type="EMBL" id="RKT78342.1"/>
    </source>
</evidence>